<dbReference type="EMBL" id="JABFOF010000007">
    <property type="protein sequence ID" value="KAG2389737.1"/>
    <property type="molecule type" value="Genomic_DNA"/>
</dbReference>
<proteinExistence type="predicted"/>
<evidence type="ECO:0008006" key="3">
    <source>
        <dbReference type="Google" id="ProtNLM"/>
    </source>
</evidence>
<dbReference type="AlphaFoldDB" id="A0A8T0JYE6"/>
<accession>A0A8T0JYE6</accession>
<comment type="caution">
    <text evidence="1">The sequence shown here is derived from an EMBL/GenBank/DDBJ whole genome shotgun (WGS) entry which is preliminary data.</text>
</comment>
<gene>
    <name evidence="1" type="ORF">HKW66_Vig0178100</name>
</gene>
<name>A0A8T0JYE6_PHAAN</name>
<evidence type="ECO:0000313" key="1">
    <source>
        <dbReference type="EMBL" id="KAG2389737.1"/>
    </source>
</evidence>
<reference evidence="1 2" key="1">
    <citation type="submission" date="2020-05" db="EMBL/GenBank/DDBJ databases">
        <title>Vigna angularis (adzuki bean) Var. LongXiaoDou No. 4 denovo assembly.</title>
        <authorList>
            <person name="Xiang H."/>
        </authorList>
    </citation>
    <scope>NUCLEOTIDE SEQUENCE [LARGE SCALE GENOMIC DNA]</scope>
    <source>
        <tissue evidence="1">Leaf</tissue>
    </source>
</reference>
<sequence>MAFLVFPNTCKVPYKDGDFNGELSTLNLTFTPMLLIVDALEKDNVAMVWWIQLYNYVYTSSGLLAAGVLVYVGVERVSRENRFACEVNMMSSVHHENLVKMHVSEDNAFLCFFQFIGACKDPLMVIVIEMLPEWQCLHVLWALERLSLHGYSSHRKFPCIWIWCSFTSKTKKIVVLFQTGDVNLDWYVSKHDKGHEAIQAAFHLDEKVKAKGCSVEEERNAKSDDDICEDDVAVEEAGGSGIERVVIEIDDDVVVVDDEGDDYNVPFVVLFATAIFMYFEKRSYGVVKKILFSPLYGVENLEGFFGIMYNRPEWRIGPLVVEQANISSQPNLHNCGVIMLKAMEMWDGKEKYNG</sequence>
<organism evidence="1 2">
    <name type="scientific">Phaseolus angularis</name>
    <name type="common">Azuki bean</name>
    <name type="synonym">Vigna angularis</name>
    <dbReference type="NCBI Taxonomy" id="3914"/>
    <lineage>
        <taxon>Eukaryota</taxon>
        <taxon>Viridiplantae</taxon>
        <taxon>Streptophyta</taxon>
        <taxon>Embryophyta</taxon>
        <taxon>Tracheophyta</taxon>
        <taxon>Spermatophyta</taxon>
        <taxon>Magnoliopsida</taxon>
        <taxon>eudicotyledons</taxon>
        <taxon>Gunneridae</taxon>
        <taxon>Pentapetalae</taxon>
        <taxon>rosids</taxon>
        <taxon>fabids</taxon>
        <taxon>Fabales</taxon>
        <taxon>Fabaceae</taxon>
        <taxon>Papilionoideae</taxon>
        <taxon>50 kb inversion clade</taxon>
        <taxon>NPAAA clade</taxon>
        <taxon>indigoferoid/millettioid clade</taxon>
        <taxon>Phaseoleae</taxon>
        <taxon>Vigna</taxon>
    </lineage>
</organism>
<dbReference type="Proteomes" id="UP000743370">
    <property type="component" value="Unassembled WGS sequence"/>
</dbReference>
<evidence type="ECO:0000313" key="2">
    <source>
        <dbReference type="Proteomes" id="UP000743370"/>
    </source>
</evidence>
<protein>
    <recommendedName>
        <fullName evidence="3">Ubiquitin-like protease family profile domain-containing protein</fullName>
    </recommendedName>
</protein>